<dbReference type="SMART" id="SM00028">
    <property type="entry name" value="TPR"/>
    <property type="match status" value="3"/>
</dbReference>
<dbReference type="PANTHER" id="PTHR46423">
    <property type="entry name" value="RNA POLYMERASE II-ASSOCIATED PROTEIN 3"/>
    <property type="match status" value="1"/>
</dbReference>
<dbReference type="EMBL" id="NBCO01000037">
    <property type="protein sequence ID" value="ORC85181.1"/>
    <property type="molecule type" value="Genomic_DNA"/>
</dbReference>
<proteinExistence type="predicted"/>
<dbReference type="Proteomes" id="UP000192257">
    <property type="component" value="Unassembled WGS sequence"/>
</dbReference>
<dbReference type="VEuPathDB" id="TriTrypDB:TM35_000371540"/>
<gene>
    <name evidence="3" type="ORF">TM35_000371540</name>
</gene>
<protein>
    <submittedName>
        <fullName evidence="3">Putative serine/threonine protein phosphatase type 5</fullName>
    </submittedName>
</protein>
<evidence type="ECO:0000313" key="3">
    <source>
        <dbReference type="EMBL" id="ORC85181.1"/>
    </source>
</evidence>
<keyword evidence="1" id="KW-0802">TPR repeat</keyword>
<feature type="region of interest" description="Disordered" evidence="2">
    <location>
        <begin position="34"/>
        <end position="62"/>
    </location>
</feature>
<dbReference type="RefSeq" id="XP_028879247.1">
    <property type="nucleotide sequence ID" value="XM_029029454.1"/>
</dbReference>
<dbReference type="InterPro" id="IPR011990">
    <property type="entry name" value="TPR-like_helical_dom_sf"/>
</dbReference>
<comment type="caution">
    <text evidence="3">The sequence shown here is derived from an EMBL/GenBank/DDBJ whole genome shotgun (WGS) entry which is preliminary data.</text>
</comment>
<accession>A0A1X0NKS2</accession>
<evidence type="ECO:0000256" key="2">
    <source>
        <dbReference type="SAM" id="MobiDB-lite"/>
    </source>
</evidence>
<dbReference type="PANTHER" id="PTHR46423:SF1">
    <property type="entry name" value="RNA POLYMERASE II-ASSOCIATED PROTEIN 3"/>
    <property type="match status" value="1"/>
</dbReference>
<keyword evidence="4" id="KW-1185">Reference proteome</keyword>
<dbReference type="AlphaFoldDB" id="A0A1X0NKS2"/>
<dbReference type="STRING" id="67003.A0A1X0NKS2"/>
<feature type="compositionally biased region" description="Basic and acidic residues" evidence="2">
    <location>
        <begin position="41"/>
        <end position="62"/>
    </location>
</feature>
<evidence type="ECO:0000256" key="1">
    <source>
        <dbReference type="ARBA" id="ARBA00022803"/>
    </source>
</evidence>
<dbReference type="InterPro" id="IPR051966">
    <property type="entry name" value="RPAP3"/>
</dbReference>
<dbReference type="GeneID" id="39989234"/>
<dbReference type="GO" id="GO:0101031">
    <property type="term" value="C:protein folding chaperone complex"/>
    <property type="evidence" value="ECO:0007669"/>
    <property type="project" value="TreeGrafter"/>
</dbReference>
<name>A0A1X0NKS2_9TRYP</name>
<reference evidence="3 4" key="1">
    <citation type="submission" date="2017-03" db="EMBL/GenBank/DDBJ databases">
        <title>An alternative strategy for trypanosome survival in the mammalian bloodstream revealed through genome and transcriptome analysis of the ubiquitous bovine parasite Trypanosoma (Megatrypanum) theileri.</title>
        <authorList>
            <person name="Kelly S."/>
            <person name="Ivens A."/>
            <person name="Mott A."/>
            <person name="O'Neill E."/>
            <person name="Emms D."/>
            <person name="Macleod O."/>
            <person name="Voorheis P."/>
            <person name="Matthews J."/>
            <person name="Matthews K."/>
            <person name="Carrington M."/>
        </authorList>
    </citation>
    <scope>NUCLEOTIDE SEQUENCE [LARGE SCALE GENOMIC DNA]</scope>
    <source>
        <strain evidence="3">Edinburgh</strain>
    </source>
</reference>
<dbReference type="SUPFAM" id="SSF48452">
    <property type="entry name" value="TPR-like"/>
    <property type="match status" value="1"/>
</dbReference>
<evidence type="ECO:0000313" key="4">
    <source>
        <dbReference type="Proteomes" id="UP000192257"/>
    </source>
</evidence>
<dbReference type="InterPro" id="IPR019734">
    <property type="entry name" value="TPR_rpt"/>
</dbReference>
<sequence>MSSKQLDEKAAPSRQAVEEWLERVDDITAAVRDILDEDPMEAARKREEREERRRQTEANEAREKIKMRYDPRYYFRFENDEVIDKLLKEVDGLSNKNRSAIMRDELCYSRSERVSLEEARRLKDEAAGAVKMSDWVRALELYTSAIALNVVDDGLQRTLRNNRALVQLKLKHYLETVDDASYVLREEPTNVKALLRRATALRHLHRPLDALKDAETALQKEPTSQEAADLAHWLQRAKSEHTSCAAFQQHNSNEAKRLRDSVDSLTTTVTRLREIHAKDDKEETSSVENATDKEENEKKFMLQAAESVRQCLELVQSFHRGAAVLFTLSNGVNSLMNLFSILLYNCTSRCFGFLIDDGSMKLSTNGMTFVMSARLLAFILHESEVAADGLEPSSTIAEITDNLVKILKDIEHQYFSTNSASATIILLVAILQLLEALAVRFPFQVYTNCNDKDLRIIWTDIIKQHQVPQMLFFYSGLLEALFRKVSVSVALAKETEGLLLEVVNSAITSESVQLKEVGLSLALRMSCVSSEWAKAMSSPEFTQNLASLVSWIHKGKWDSSSPRLKEALYAVVYNVFLQVESRPQYVEQWRNAKTKLENIGTSSLFLPTWDVLREWALSDKVPLESVSVQAKMMGVLVKFSPYDESLRNAILKDEEGVWSLLDIALRVIEPAADESKTAVDEGEINKKAAWEMAEHVTTCIASFYSQNLLSREKGLSISNRIDTLMRIIQSAGNHHLVALGNAALTASFVPPDGYAQYAAFKTVDVLLKGLRDARELKFTLEHDGKRGNPQWRHVCAAQKNLGIALSRCCTQESQRERLRELKGFETLHAVLEEGL</sequence>
<dbReference type="Gene3D" id="1.25.40.10">
    <property type="entry name" value="Tetratricopeptide repeat domain"/>
    <property type="match status" value="1"/>
</dbReference>
<organism evidence="3 4">
    <name type="scientific">Trypanosoma theileri</name>
    <dbReference type="NCBI Taxonomy" id="67003"/>
    <lineage>
        <taxon>Eukaryota</taxon>
        <taxon>Discoba</taxon>
        <taxon>Euglenozoa</taxon>
        <taxon>Kinetoplastea</taxon>
        <taxon>Metakinetoplastina</taxon>
        <taxon>Trypanosomatida</taxon>
        <taxon>Trypanosomatidae</taxon>
        <taxon>Trypanosoma</taxon>
    </lineage>
</organism>
<dbReference type="OrthoDB" id="245563at2759"/>